<evidence type="ECO:0000313" key="13">
    <source>
        <dbReference type="Proteomes" id="UP000220752"/>
    </source>
</evidence>
<dbReference type="GO" id="GO:0106408">
    <property type="term" value="F:diadenylate cyclase activity"/>
    <property type="evidence" value="ECO:0007669"/>
    <property type="project" value="UniProtKB-EC"/>
</dbReference>
<dbReference type="HAMAP" id="MF_01499">
    <property type="entry name" value="DacA"/>
    <property type="match status" value="1"/>
</dbReference>
<proteinExistence type="inferred from homology"/>
<evidence type="ECO:0000256" key="8">
    <source>
        <dbReference type="ARBA" id="ARBA00022989"/>
    </source>
</evidence>
<comment type="caution">
    <text evidence="12">The sequence shown here is derived from an EMBL/GenBank/DDBJ whole genome shotgun (WGS) entry which is preliminary data.</text>
</comment>
<dbReference type="Gene3D" id="3.40.1700.10">
    <property type="entry name" value="DNA integrity scanning protein, DisA, N-terminal domain"/>
    <property type="match status" value="1"/>
</dbReference>
<feature type="transmembrane region" description="Helical" evidence="10">
    <location>
        <begin position="67"/>
        <end position="84"/>
    </location>
</feature>
<accession>A0A2A6Z865</accession>
<evidence type="ECO:0000313" key="12">
    <source>
        <dbReference type="EMBL" id="PDX57554.1"/>
    </source>
</evidence>
<protein>
    <recommendedName>
        <fullName evidence="10">Diadenylate cyclase</fullName>
        <shortName evidence="10">DAC</shortName>
        <ecNumber evidence="10">2.7.7.85</ecNumber>
    </recommendedName>
    <alternativeName>
        <fullName evidence="10">Cyclic-di-AMP synthase</fullName>
        <shortName evidence="10">c-di-AMP synthase</shortName>
    </alternativeName>
</protein>
<dbReference type="SUPFAM" id="SSF143597">
    <property type="entry name" value="YojJ-like"/>
    <property type="match status" value="1"/>
</dbReference>
<evidence type="ECO:0000256" key="9">
    <source>
        <dbReference type="ARBA" id="ARBA00023136"/>
    </source>
</evidence>
<evidence type="ECO:0000256" key="6">
    <source>
        <dbReference type="ARBA" id="ARBA00022741"/>
    </source>
</evidence>
<dbReference type="Proteomes" id="UP000220752">
    <property type="component" value="Unassembled WGS sequence"/>
</dbReference>
<dbReference type="InterPro" id="IPR045585">
    <property type="entry name" value="CdaA_N"/>
</dbReference>
<feature type="transmembrane region" description="Helical" evidence="10">
    <location>
        <begin position="43"/>
        <end position="61"/>
    </location>
</feature>
<dbReference type="InterPro" id="IPR034701">
    <property type="entry name" value="CdaA"/>
</dbReference>
<comment type="caution">
    <text evidence="10">Lacks conserved residue(s) required for the propagation of feature annotation.</text>
</comment>
<feature type="domain" description="DAC" evidence="11">
    <location>
        <begin position="85"/>
        <end position="254"/>
    </location>
</feature>
<organism evidence="12 13">
    <name type="scientific">Faecalibacterium langellae</name>
    <dbReference type="NCBI Taxonomy" id="3435293"/>
    <lineage>
        <taxon>Bacteria</taxon>
        <taxon>Bacillati</taxon>
        <taxon>Bacillota</taxon>
        <taxon>Clostridia</taxon>
        <taxon>Eubacteriales</taxon>
        <taxon>Oscillospiraceae</taxon>
        <taxon>Faecalibacterium</taxon>
    </lineage>
</organism>
<evidence type="ECO:0000256" key="2">
    <source>
        <dbReference type="ARBA" id="ARBA00022475"/>
    </source>
</evidence>
<dbReference type="EMBL" id="NMTQ01000037">
    <property type="protein sequence ID" value="PDX57554.1"/>
    <property type="molecule type" value="Genomic_DNA"/>
</dbReference>
<dbReference type="NCBIfam" id="TIGR00159">
    <property type="entry name" value="diadenylate cyclase CdaA"/>
    <property type="match status" value="1"/>
</dbReference>
<evidence type="ECO:0000256" key="4">
    <source>
        <dbReference type="ARBA" id="ARBA00022692"/>
    </source>
</evidence>
<comment type="subunit">
    <text evidence="10">Probably a homodimer.</text>
</comment>
<keyword evidence="3 10" id="KW-0808">Transferase</keyword>
<sequence length="299" mass="33224">MTLNAIIANFQTFKLVDLLDIIIISFLIYQLLGIVNRTRAGQLFKGALLVMAVYLVAETLNMRTVTWLLNSLLQVGLLTLVVLFQPEIRRALERMGQTDQWAAKLFNVKGRYNDPSLKGAWRSAIIAICDAAERFSETKTGALIVLERHTNLSEIVRTGTPVNSAVNLEVLGTIFYEGTPLHDGAAIIENGRIKAAGCVLPLSNNLDLGKDMGTRHRACLGIAENSDAIAIVVSEETGIISMAKNGVLIRHFDRQTLYTRLVDEMIPKETTTEKTTVSGWRGQLDRLWKWVSQKEDDAQ</sequence>
<keyword evidence="6 10" id="KW-0547">Nucleotide-binding</keyword>
<reference evidence="12 13" key="1">
    <citation type="journal article" date="2017" name="Front. Microbiol.">
        <title>New Insights into the Diversity of the Genus Faecalibacterium.</title>
        <authorList>
            <person name="Benevides L."/>
            <person name="Burman S."/>
            <person name="Martin R."/>
            <person name="Robert V."/>
            <person name="Thomas M."/>
            <person name="Miquel S."/>
            <person name="Chain F."/>
            <person name="Sokol H."/>
            <person name="Bermudez-Humaran L.G."/>
            <person name="Morrison M."/>
            <person name="Langella P."/>
            <person name="Azevedo V.A."/>
            <person name="Chatel J.M."/>
            <person name="Soares S."/>
        </authorList>
    </citation>
    <scope>NUCLEOTIDE SEQUENCE [LARGE SCALE GENOMIC DNA]</scope>
    <source>
        <strain evidence="13">CNCM I-4540</strain>
    </source>
</reference>
<keyword evidence="7 10" id="KW-0067">ATP-binding</keyword>
<dbReference type="EC" id="2.7.7.85" evidence="10"/>
<evidence type="ECO:0000256" key="3">
    <source>
        <dbReference type="ARBA" id="ARBA00022679"/>
    </source>
</evidence>
<dbReference type="InterPro" id="IPR003390">
    <property type="entry name" value="DNA_integrity_scan_DisA_N"/>
</dbReference>
<evidence type="ECO:0000259" key="11">
    <source>
        <dbReference type="PROSITE" id="PS51794"/>
    </source>
</evidence>
<keyword evidence="13" id="KW-1185">Reference proteome</keyword>
<evidence type="ECO:0000256" key="5">
    <source>
        <dbReference type="ARBA" id="ARBA00022695"/>
    </source>
</evidence>
<keyword evidence="4 10" id="KW-0812">Transmembrane</keyword>
<evidence type="ECO:0000256" key="1">
    <source>
        <dbReference type="ARBA" id="ARBA00000877"/>
    </source>
</evidence>
<comment type="similarity">
    <text evidence="10">Belongs to the adenylate cyclase family. DacA/CdaA subfamily.</text>
</comment>
<feature type="transmembrane region" description="Helical" evidence="10">
    <location>
        <begin position="18"/>
        <end position="36"/>
    </location>
</feature>
<dbReference type="GO" id="GO:0005524">
    <property type="term" value="F:ATP binding"/>
    <property type="evidence" value="ECO:0007669"/>
    <property type="project" value="UniProtKB-UniRule"/>
</dbReference>
<dbReference type="InterPro" id="IPR050338">
    <property type="entry name" value="DisA"/>
</dbReference>
<keyword evidence="9 10" id="KW-0472">Membrane</keyword>
<dbReference type="PIRSF" id="PIRSF004793">
    <property type="entry name" value="UCP004793"/>
    <property type="match status" value="1"/>
</dbReference>
<keyword evidence="5 10" id="KW-0548">Nucleotidyltransferase</keyword>
<gene>
    <name evidence="10" type="primary">dacA</name>
    <name evidence="12" type="ORF">CGS46_13625</name>
</gene>
<dbReference type="InterPro" id="IPR014046">
    <property type="entry name" value="C-di-AMP_synthase"/>
</dbReference>
<dbReference type="GO" id="GO:0006171">
    <property type="term" value="P:cAMP biosynthetic process"/>
    <property type="evidence" value="ECO:0007669"/>
    <property type="project" value="InterPro"/>
</dbReference>
<dbReference type="RefSeq" id="WP_005940107.1">
    <property type="nucleotide sequence ID" value="NZ_CABMES010000005.1"/>
</dbReference>
<comment type="catalytic activity">
    <reaction evidence="1 10">
        <text>2 ATP = 3',3'-c-di-AMP + 2 diphosphate</text>
        <dbReference type="Rhea" id="RHEA:35655"/>
        <dbReference type="ChEBI" id="CHEBI:30616"/>
        <dbReference type="ChEBI" id="CHEBI:33019"/>
        <dbReference type="ChEBI" id="CHEBI:71500"/>
        <dbReference type="EC" id="2.7.7.85"/>
    </reaction>
</comment>
<keyword evidence="8 10" id="KW-1133">Transmembrane helix</keyword>
<dbReference type="GO" id="GO:0004016">
    <property type="term" value="F:adenylate cyclase activity"/>
    <property type="evidence" value="ECO:0007669"/>
    <property type="project" value="UniProtKB-UniRule"/>
</dbReference>
<evidence type="ECO:0000256" key="10">
    <source>
        <dbReference type="HAMAP-Rule" id="MF_01499"/>
    </source>
</evidence>
<dbReference type="PANTHER" id="PTHR34185:SF1">
    <property type="entry name" value="DIADENYLATE CYCLASE"/>
    <property type="match status" value="1"/>
</dbReference>
<dbReference type="Pfam" id="PF02457">
    <property type="entry name" value="DAC"/>
    <property type="match status" value="1"/>
</dbReference>
<dbReference type="InterPro" id="IPR036888">
    <property type="entry name" value="DNA_integrity_DisA_N_sf"/>
</dbReference>
<name>A0A2A6Z865_9FIRM</name>
<evidence type="ECO:0000256" key="7">
    <source>
        <dbReference type="ARBA" id="ARBA00022840"/>
    </source>
</evidence>
<keyword evidence="2 10" id="KW-1003">Cell membrane</keyword>
<dbReference type="Pfam" id="PF19293">
    <property type="entry name" value="CdaA_N"/>
    <property type="match status" value="1"/>
</dbReference>
<comment type="function">
    <text evidence="10">Catalyzes the condensation of 2 ATP molecules into cyclic di-AMP (c-di-AMP), a second messenger used to regulate differing processes in different bacteria.</text>
</comment>
<dbReference type="PROSITE" id="PS51794">
    <property type="entry name" value="DAC"/>
    <property type="match status" value="1"/>
</dbReference>
<dbReference type="PANTHER" id="PTHR34185">
    <property type="entry name" value="DIADENYLATE CYCLASE"/>
    <property type="match status" value="1"/>
</dbReference>
<dbReference type="AlphaFoldDB" id="A0A2A6Z865"/>